<name>A0ABT1S259_9FIRM</name>
<evidence type="ECO:0000313" key="2">
    <source>
        <dbReference type="Proteomes" id="UP001524473"/>
    </source>
</evidence>
<accession>A0ABT1S259</accession>
<dbReference type="EMBL" id="JANFZH010000035">
    <property type="protein sequence ID" value="MCQ4841008.1"/>
    <property type="molecule type" value="Genomic_DNA"/>
</dbReference>
<dbReference type="RefSeq" id="WP_242871111.1">
    <property type="nucleotide sequence ID" value="NZ_CABKVV010000014.1"/>
</dbReference>
<proteinExistence type="predicted"/>
<dbReference type="GeneID" id="90534123"/>
<reference evidence="1 2" key="1">
    <citation type="submission" date="2022-06" db="EMBL/GenBank/DDBJ databases">
        <title>Isolation of gut microbiota from human fecal samples.</title>
        <authorList>
            <person name="Pamer E.G."/>
            <person name="Barat B."/>
            <person name="Waligurski E."/>
            <person name="Medina S."/>
            <person name="Paddock L."/>
            <person name="Mostad J."/>
        </authorList>
    </citation>
    <scope>NUCLEOTIDE SEQUENCE [LARGE SCALE GENOMIC DNA]</scope>
    <source>
        <strain evidence="1 2">DFI.9.73</strain>
    </source>
</reference>
<sequence>MGENVSACGRTPSVETSIDCKAEKCAYNENCKCTAECVCVGCCCGDVTTKSGTECCTFRNN</sequence>
<organism evidence="1 2">
    <name type="scientific">Neglectibacter timonensis</name>
    <dbReference type="NCBI Taxonomy" id="1776382"/>
    <lineage>
        <taxon>Bacteria</taxon>
        <taxon>Bacillati</taxon>
        <taxon>Bacillota</taxon>
        <taxon>Clostridia</taxon>
        <taxon>Eubacteriales</taxon>
        <taxon>Oscillospiraceae</taxon>
        <taxon>Neglectibacter</taxon>
    </lineage>
</organism>
<keyword evidence="2" id="KW-1185">Reference proteome</keyword>
<gene>
    <name evidence="1" type="ORF">NE695_13920</name>
</gene>
<protein>
    <recommendedName>
        <fullName evidence="3">DUF1540 domain-containing protein</fullName>
    </recommendedName>
</protein>
<dbReference type="Proteomes" id="UP001524473">
    <property type="component" value="Unassembled WGS sequence"/>
</dbReference>
<evidence type="ECO:0008006" key="3">
    <source>
        <dbReference type="Google" id="ProtNLM"/>
    </source>
</evidence>
<comment type="caution">
    <text evidence="1">The sequence shown here is derived from an EMBL/GenBank/DDBJ whole genome shotgun (WGS) entry which is preliminary data.</text>
</comment>
<evidence type="ECO:0000313" key="1">
    <source>
        <dbReference type="EMBL" id="MCQ4841008.1"/>
    </source>
</evidence>